<dbReference type="RefSeq" id="WP_049835862.1">
    <property type="nucleotide sequence ID" value="NZ_CP012160.1"/>
</dbReference>
<organism evidence="2 3">
    <name type="scientific">Octadecabacter temperatus</name>
    <dbReference type="NCBI Taxonomy" id="1458307"/>
    <lineage>
        <taxon>Bacteria</taxon>
        <taxon>Pseudomonadati</taxon>
        <taxon>Pseudomonadota</taxon>
        <taxon>Alphaproteobacteria</taxon>
        <taxon>Rhodobacterales</taxon>
        <taxon>Roseobacteraceae</taxon>
        <taxon>Octadecabacter</taxon>
    </lineage>
</organism>
<name>A0A0K0Y9R9_9RHOB</name>
<dbReference type="CDD" id="cd02440">
    <property type="entry name" value="AdoMet_MTases"/>
    <property type="match status" value="1"/>
</dbReference>
<dbReference type="Gene3D" id="2.40.50.1070">
    <property type="match status" value="1"/>
</dbReference>
<dbReference type="EMBL" id="CP012160">
    <property type="protein sequence ID" value="AKS47699.1"/>
    <property type="molecule type" value="Genomic_DNA"/>
</dbReference>
<dbReference type="STRING" id="1458307.OSB_31860"/>
<evidence type="ECO:0000313" key="2">
    <source>
        <dbReference type="EMBL" id="AKS47699.1"/>
    </source>
</evidence>
<dbReference type="Proteomes" id="UP000067444">
    <property type="component" value="Chromosome"/>
</dbReference>
<evidence type="ECO:0000313" key="3">
    <source>
        <dbReference type="Proteomes" id="UP000067444"/>
    </source>
</evidence>
<dbReference type="GO" id="GO:0070041">
    <property type="term" value="F:rRNA (uridine-C5-)-methyltransferase activity"/>
    <property type="evidence" value="ECO:0007669"/>
    <property type="project" value="TreeGrafter"/>
</dbReference>
<dbReference type="PANTHER" id="PTHR11061">
    <property type="entry name" value="RNA M5U METHYLTRANSFERASE"/>
    <property type="match status" value="1"/>
</dbReference>
<dbReference type="PROSITE" id="PS51687">
    <property type="entry name" value="SAM_MT_RNA_M5U"/>
    <property type="match status" value="1"/>
</dbReference>
<dbReference type="GO" id="GO:0070475">
    <property type="term" value="P:rRNA base methylation"/>
    <property type="evidence" value="ECO:0007669"/>
    <property type="project" value="TreeGrafter"/>
</dbReference>
<gene>
    <name evidence="2" type="primary">rlmD</name>
    <name evidence="2" type="ORF">OSB_31860</name>
</gene>
<feature type="binding site" evidence="1">
    <location>
        <position position="263"/>
    </location>
    <ligand>
        <name>S-adenosyl-L-methionine</name>
        <dbReference type="ChEBI" id="CHEBI:59789"/>
    </ligand>
</feature>
<dbReference type="InterPro" id="IPR010280">
    <property type="entry name" value="U5_MeTrfase_fam"/>
</dbReference>
<evidence type="ECO:0000256" key="1">
    <source>
        <dbReference type="PROSITE-ProRule" id="PRU01024"/>
    </source>
</evidence>
<keyword evidence="1" id="KW-0949">S-adenosyl-L-methionine</keyword>
<dbReference type="Pfam" id="PF05958">
    <property type="entry name" value="tRNA_U5-meth_tr"/>
    <property type="match status" value="1"/>
</dbReference>
<feature type="binding site" evidence="1">
    <location>
        <position position="283"/>
    </location>
    <ligand>
        <name>S-adenosyl-L-methionine</name>
        <dbReference type="ChEBI" id="CHEBI:59789"/>
    </ligand>
</feature>
<feature type="active site" description="Nucleophile" evidence="1">
    <location>
        <position position="357"/>
    </location>
</feature>
<dbReference type="EC" id="2.1.1.190" evidence="2"/>
<feature type="binding site" evidence="1">
    <location>
        <position position="236"/>
    </location>
    <ligand>
        <name>S-adenosyl-L-methionine</name>
        <dbReference type="ChEBI" id="CHEBI:59789"/>
    </ligand>
</feature>
<reference evidence="2 3" key="1">
    <citation type="journal article" date="2015" name="Genome Announc.">
        <title>Closed Genome Sequence of Octadecabacter temperatus SB1, the First Mesophilic Species of the Genus Octadecabacter.</title>
        <authorList>
            <person name="Voget S."/>
            <person name="Billerbeck S."/>
            <person name="Simon M."/>
            <person name="Daniel R."/>
        </authorList>
    </citation>
    <scope>NUCLEOTIDE SEQUENCE [LARGE SCALE GENOMIC DNA]</scope>
    <source>
        <strain evidence="2 3">SB1</strain>
    </source>
</reference>
<dbReference type="AlphaFoldDB" id="A0A0K0Y9R9"/>
<accession>A0A0K0Y9R9</accession>
<feature type="binding site" evidence="1">
    <location>
        <position position="331"/>
    </location>
    <ligand>
        <name>S-adenosyl-L-methionine</name>
        <dbReference type="ChEBI" id="CHEBI:59789"/>
    </ligand>
</feature>
<dbReference type="Gene3D" id="3.40.50.150">
    <property type="entry name" value="Vaccinia Virus protein VP39"/>
    <property type="match status" value="1"/>
</dbReference>
<keyword evidence="3" id="KW-1185">Reference proteome</keyword>
<dbReference type="InterPro" id="IPR029063">
    <property type="entry name" value="SAM-dependent_MTases_sf"/>
</dbReference>
<dbReference type="PATRIC" id="fig|1458307.3.peg.3209"/>
<keyword evidence="1 2" id="KW-0808">Transferase</keyword>
<sequence>MTQIVERLTQAGLGQLADGTLLERVLPGEEVEPQPDGTARIITPVADRVKPPCRHFKSCGGCAMQHASDDFVSDWKKTIVERAMTARDLPFPFRNLHTSPAQSRRRARLSGKRTKKGAMVGFHAKGSDALIEVPDCQLLLPSILAGFPALEALTVIAASRKSEINLTVTDTLGGLDVFVETERELTGQLRVELAGLAEAHNLARLAWNDDVVVTRKSPDQVFGKANVAPPAGAFLQSTREGEHALVSAVMDTVTGSKRIIDLFSGAGTFSISLAEHCEVHAVENSDEMLETLDRGWRHAKGLKTITTETRDLYRRPLEPDELNRFDLAVLDPPRAGADAQVATLCASDLGAVTMVSCNPITFARDAAALIAAGFTLQWLDIVDQFRWSPHVELVGSFTRK</sequence>
<dbReference type="PANTHER" id="PTHR11061:SF49">
    <property type="entry name" value="23S RRNA (URACIL(1939)-C(5))-METHYLTRANSFERASE RLMD"/>
    <property type="match status" value="1"/>
</dbReference>
<keyword evidence="1 2" id="KW-0489">Methyltransferase</keyword>
<dbReference type="OrthoDB" id="9804590at2"/>
<proteinExistence type="inferred from homology"/>
<dbReference type="KEGG" id="otm:OSB_31860"/>
<comment type="similarity">
    <text evidence="1">Belongs to the class I-like SAM-binding methyltransferase superfamily. RNA M5U methyltransferase family.</text>
</comment>
<protein>
    <submittedName>
        <fullName evidence="2">23S rRNA (Uracil(1939)-C(5))-methyltransferase RlmD</fullName>
        <ecNumber evidence="2">2.1.1.190</ecNumber>
    </submittedName>
</protein>
<dbReference type="SUPFAM" id="SSF53335">
    <property type="entry name" value="S-adenosyl-L-methionine-dependent methyltransferases"/>
    <property type="match status" value="1"/>
</dbReference>